<organism evidence="1 2">
    <name type="scientific">Erwinia piriflorinigrans CFBP 5888</name>
    <dbReference type="NCBI Taxonomy" id="1161919"/>
    <lineage>
        <taxon>Bacteria</taxon>
        <taxon>Pseudomonadati</taxon>
        <taxon>Pseudomonadota</taxon>
        <taxon>Gammaproteobacteria</taxon>
        <taxon>Enterobacterales</taxon>
        <taxon>Erwiniaceae</taxon>
        <taxon>Erwinia</taxon>
    </lineage>
</organism>
<dbReference type="AlphaFoldDB" id="V5ZAJ4"/>
<keyword evidence="2" id="KW-1185">Reference proteome</keyword>
<gene>
    <name evidence="1" type="ORF">EPIR_3033</name>
</gene>
<dbReference type="STRING" id="1161919.EPIR_3033"/>
<proteinExistence type="predicted"/>
<dbReference type="EMBL" id="CAHS01000020">
    <property type="protein sequence ID" value="CCG88396.1"/>
    <property type="molecule type" value="Genomic_DNA"/>
</dbReference>
<name>V5ZAJ4_9GAMM</name>
<dbReference type="Proteomes" id="UP000018217">
    <property type="component" value="Unassembled WGS sequence"/>
</dbReference>
<reference evidence="1 2" key="1">
    <citation type="journal article" date="2013" name="Syst. Appl. Microbiol.">
        <title>Phylogenetic position and virulence apparatus of the pear flower necrosis pathogen Erwinia piriflorinigrans CFBP 5888T as assessed by comparative genomics.</title>
        <authorList>
            <person name="Smits T.H."/>
            <person name="Rezzonico F."/>
            <person name="Lopez M.M."/>
            <person name="Blom J."/>
            <person name="Goesmann A."/>
            <person name="Frey J.E."/>
            <person name="Duffy B."/>
        </authorList>
    </citation>
    <scope>NUCLEOTIDE SEQUENCE [LARGE SCALE GENOMIC DNA]</scope>
    <source>
        <strain evidence="2">CFBP5888</strain>
    </source>
</reference>
<evidence type="ECO:0000313" key="1">
    <source>
        <dbReference type="EMBL" id="CCG88396.1"/>
    </source>
</evidence>
<comment type="caution">
    <text evidence="1">The sequence shown here is derived from an EMBL/GenBank/DDBJ whole genome shotgun (WGS) entry which is preliminary data.</text>
</comment>
<evidence type="ECO:0000313" key="2">
    <source>
        <dbReference type="Proteomes" id="UP000018217"/>
    </source>
</evidence>
<sequence>MGVKYDTPHRFKWLKSAPKKIKAFCDNNKC</sequence>
<accession>V5ZAJ4</accession>
<protein>
    <submittedName>
        <fullName evidence="1">Uncharacterized protein</fullName>
    </submittedName>
</protein>